<evidence type="ECO:0000313" key="3">
    <source>
        <dbReference type="EMBL" id="CAI8614922.1"/>
    </source>
</evidence>
<dbReference type="Proteomes" id="UP001157006">
    <property type="component" value="Chromosome 5"/>
</dbReference>
<accession>A0AAV1B0I3</accession>
<organism evidence="3 4">
    <name type="scientific">Vicia faba</name>
    <name type="common">Broad bean</name>
    <name type="synonym">Faba vulgaris</name>
    <dbReference type="NCBI Taxonomy" id="3906"/>
    <lineage>
        <taxon>Eukaryota</taxon>
        <taxon>Viridiplantae</taxon>
        <taxon>Streptophyta</taxon>
        <taxon>Embryophyta</taxon>
        <taxon>Tracheophyta</taxon>
        <taxon>Spermatophyta</taxon>
        <taxon>Magnoliopsida</taxon>
        <taxon>eudicotyledons</taxon>
        <taxon>Gunneridae</taxon>
        <taxon>Pentapetalae</taxon>
        <taxon>rosids</taxon>
        <taxon>fabids</taxon>
        <taxon>Fabales</taxon>
        <taxon>Fabaceae</taxon>
        <taxon>Papilionoideae</taxon>
        <taxon>50 kb inversion clade</taxon>
        <taxon>NPAAA clade</taxon>
        <taxon>Hologalegina</taxon>
        <taxon>IRL clade</taxon>
        <taxon>Fabeae</taxon>
        <taxon>Vicia</taxon>
    </lineage>
</organism>
<feature type="compositionally biased region" description="Low complexity" evidence="1">
    <location>
        <begin position="19"/>
        <end position="31"/>
    </location>
</feature>
<feature type="transmembrane region" description="Helical" evidence="2">
    <location>
        <begin position="58"/>
        <end position="77"/>
    </location>
</feature>
<dbReference type="EMBL" id="OX451740">
    <property type="protein sequence ID" value="CAI8614922.1"/>
    <property type="molecule type" value="Genomic_DNA"/>
</dbReference>
<keyword evidence="2" id="KW-1133">Transmembrane helix</keyword>
<protein>
    <submittedName>
        <fullName evidence="3">Uncharacterized protein</fullName>
    </submittedName>
</protein>
<keyword evidence="2" id="KW-0812">Transmembrane</keyword>
<keyword evidence="4" id="KW-1185">Reference proteome</keyword>
<reference evidence="3 4" key="1">
    <citation type="submission" date="2023-01" db="EMBL/GenBank/DDBJ databases">
        <authorList>
            <person name="Kreplak J."/>
        </authorList>
    </citation>
    <scope>NUCLEOTIDE SEQUENCE [LARGE SCALE GENOMIC DNA]</scope>
</reference>
<feature type="region of interest" description="Disordered" evidence="1">
    <location>
        <begin position="1"/>
        <end position="33"/>
    </location>
</feature>
<gene>
    <name evidence="3" type="ORF">VFH_V153760</name>
</gene>
<dbReference type="AlphaFoldDB" id="A0AAV1B0I3"/>
<evidence type="ECO:0000313" key="4">
    <source>
        <dbReference type="Proteomes" id="UP001157006"/>
    </source>
</evidence>
<evidence type="ECO:0000256" key="1">
    <source>
        <dbReference type="SAM" id="MobiDB-lite"/>
    </source>
</evidence>
<evidence type="ECO:0000256" key="2">
    <source>
        <dbReference type="SAM" id="Phobius"/>
    </source>
</evidence>
<keyword evidence="2" id="KW-0472">Membrane</keyword>
<name>A0AAV1B0I3_VICFA</name>
<proteinExistence type="predicted"/>
<sequence>MYFSSPQVESRIEFTPIPQNDNDQTLNNNNNRGHVPVNNITNRHIVIKPIEEPFDWDFLVIMLRLALVGTLLVGVSLRETRIDKPKTILYPPRIFIDKLHIPEIKIIDGELSAIWEITLTISNVMNASINIEKLETKISYKEDDILACKTPIEPQYKLPSPGLPLIGKDSKKVHFKLNTTGWDKDQPIVDDSVIQSIEQDMQKGVTRFSLHMMVVGEVESSDGWVIPFGMFPICNTLGVKFERDDHKGETGTMIVSKPIECLGMVEWEEERMAINNRDE</sequence>